<dbReference type="InterPro" id="IPR019927">
    <property type="entry name" value="Ribosomal_uL3_bac/org-type"/>
</dbReference>
<comment type="caution">
    <text evidence="6">The sequence shown here is derived from an EMBL/GenBank/DDBJ whole genome shotgun (WGS) entry which is preliminary data.</text>
</comment>
<dbReference type="HAMAP" id="MF_01325_B">
    <property type="entry name" value="Ribosomal_uL3_B"/>
    <property type="match status" value="1"/>
</dbReference>
<dbReference type="InterPro" id="IPR000597">
    <property type="entry name" value="Ribosomal_uL3"/>
</dbReference>
<dbReference type="InterPro" id="IPR019926">
    <property type="entry name" value="Ribosomal_uL3_CS"/>
</dbReference>
<evidence type="ECO:0000256" key="5">
    <source>
        <dbReference type="ARBA" id="ARBA00023274"/>
    </source>
</evidence>
<dbReference type="FunFam" id="2.40.30.10:FF:000004">
    <property type="entry name" value="50S ribosomal protein L3"/>
    <property type="match status" value="1"/>
</dbReference>
<dbReference type="GO" id="GO:0006412">
    <property type="term" value="P:translation"/>
    <property type="evidence" value="ECO:0007669"/>
    <property type="project" value="InterPro"/>
</dbReference>
<dbReference type="SUPFAM" id="SSF50447">
    <property type="entry name" value="Translation proteins"/>
    <property type="match status" value="1"/>
</dbReference>
<organism evidence="6">
    <name type="scientific">mine drainage metagenome</name>
    <dbReference type="NCBI Taxonomy" id="410659"/>
    <lineage>
        <taxon>unclassified sequences</taxon>
        <taxon>metagenomes</taxon>
        <taxon>ecological metagenomes</taxon>
    </lineage>
</organism>
<comment type="similarity">
    <text evidence="1">Belongs to the universal ribosomal protein uL3 family.</text>
</comment>
<dbReference type="NCBIfam" id="TIGR03625">
    <property type="entry name" value="L3_bact"/>
    <property type="match status" value="1"/>
</dbReference>
<keyword evidence="4 6" id="KW-0689">Ribosomal protein</keyword>
<dbReference type="GO" id="GO:0019843">
    <property type="term" value="F:rRNA binding"/>
    <property type="evidence" value="ECO:0007669"/>
    <property type="project" value="UniProtKB-KW"/>
</dbReference>
<gene>
    <name evidence="6" type="primary">rplC_11</name>
    <name evidence="6" type="ORF">GALL_297210</name>
</gene>
<dbReference type="GO" id="GO:0003735">
    <property type="term" value="F:structural constituent of ribosome"/>
    <property type="evidence" value="ECO:0007669"/>
    <property type="project" value="InterPro"/>
</dbReference>
<sequence>MSLGLVGRKVGMTRVFTDEGESIPVTVLEITPNRVTQIKSPGSDGYSALQVAHGTRRASRVSKALAGHFAKAGVVAGSGMKEFTVDRAALPNYAVGSEITVEIFTAGQMVDVTGTSIGKGFAGAIKRYNFSSNRASHGNSRSHNSAGSIGMAQDPGRVFPGKRMAGHLGAVKTTVQNLTVVRVDRERNLLLIKGAIPGAKGGDVVVRPSVKAGA</sequence>
<dbReference type="PROSITE" id="PS00474">
    <property type="entry name" value="RIBOSOMAL_L3"/>
    <property type="match status" value="1"/>
</dbReference>
<dbReference type="FunFam" id="3.30.160.810:FF:000001">
    <property type="entry name" value="50S ribosomal protein L3"/>
    <property type="match status" value="1"/>
</dbReference>
<evidence type="ECO:0000256" key="3">
    <source>
        <dbReference type="ARBA" id="ARBA00022884"/>
    </source>
</evidence>
<reference evidence="6" key="1">
    <citation type="submission" date="2016-10" db="EMBL/GenBank/DDBJ databases">
        <title>Sequence of Gallionella enrichment culture.</title>
        <authorList>
            <person name="Poehlein A."/>
            <person name="Muehling M."/>
            <person name="Daniel R."/>
        </authorList>
    </citation>
    <scope>NUCLEOTIDE SEQUENCE</scope>
</reference>
<dbReference type="InterPro" id="IPR009000">
    <property type="entry name" value="Transl_B-barrel_sf"/>
</dbReference>
<dbReference type="PANTHER" id="PTHR11229">
    <property type="entry name" value="50S RIBOSOMAL PROTEIN L3"/>
    <property type="match status" value="1"/>
</dbReference>
<accession>A0A1J5QXK7</accession>
<dbReference type="Gene3D" id="2.40.30.10">
    <property type="entry name" value="Translation factors"/>
    <property type="match status" value="1"/>
</dbReference>
<keyword evidence="5" id="KW-0687">Ribonucleoprotein</keyword>
<dbReference type="Gene3D" id="3.30.160.810">
    <property type="match status" value="1"/>
</dbReference>
<evidence type="ECO:0000256" key="2">
    <source>
        <dbReference type="ARBA" id="ARBA00022730"/>
    </source>
</evidence>
<protein>
    <submittedName>
        <fullName evidence="6">50S ribosomal protein L3</fullName>
    </submittedName>
</protein>
<evidence type="ECO:0000313" key="6">
    <source>
        <dbReference type="EMBL" id="OIQ88430.1"/>
    </source>
</evidence>
<keyword evidence="2" id="KW-0699">rRNA-binding</keyword>
<name>A0A1J5QXK7_9ZZZZ</name>
<dbReference type="Pfam" id="PF00297">
    <property type="entry name" value="Ribosomal_L3"/>
    <property type="match status" value="1"/>
</dbReference>
<keyword evidence="3" id="KW-0694">RNA-binding</keyword>
<dbReference type="EMBL" id="MLJW01000373">
    <property type="protein sequence ID" value="OIQ88430.1"/>
    <property type="molecule type" value="Genomic_DNA"/>
</dbReference>
<evidence type="ECO:0000256" key="4">
    <source>
        <dbReference type="ARBA" id="ARBA00022980"/>
    </source>
</evidence>
<dbReference type="GO" id="GO:0022625">
    <property type="term" value="C:cytosolic large ribosomal subunit"/>
    <property type="evidence" value="ECO:0007669"/>
    <property type="project" value="TreeGrafter"/>
</dbReference>
<dbReference type="AlphaFoldDB" id="A0A1J5QXK7"/>
<evidence type="ECO:0000256" key="1">
    <source>
        <dbReference type="ARBA" id="ARBA00006540"/>
    </source>
</evidence>
<proteinExistence type="inferred from homology"/>
<dbReference type="PANTHER" id="PTHR11229:SF16">
    <property type="entry name" value="LARGE RIBOSOMAL SUBUNIT PROTEIN UL3C"/>
    <property type="match status" value="1"/>
</dbReference>